<protein>
    <submittedName>
        <fullName evidence="1">Uncharacterized protein</fullName>
    </submittedName>
</protein>
<dbReference type="RefSeq" id="WP_013921727.1">
    <property type="nucleotide sequence ID" value="NC_015694.1"/>
</dbReference>
<dbReference type="InterPro" id="IPR046167">
    <property type="entry name" value="DUF6169"/>
</dbReference>
<dbReference type="Proteomes" id="UP000000493">
    <property type="component" value="Plasmid pRUNSL03"/>
</dbReference>
<accession>A0A7U3ZRQ0</accession>
<geneLocation type="plasmid" evidence="1 2">
    <name>pRUNSL03</name>
</geneLocation>
<dbReference type="KEGG" id="rsi:Runsl_5849"/>
<keyword evidence="2" id="KW-1185">Reference proteome</keyword>
<dbReference type="EMBL" id="CP002862">
    <property type="protein sequence ID" value="AEI52146.1"/>
    <property type="molecule type" value="Genomic_DNA"/>
</dbReference>
<reference evidence="1 2" key="2">
    <citation type="journal article" date="2012" name="Stand. Genomic Sci.">
        <title>Complete genome sequence of the aquatic bacterium Runella slithyformis type strain (LSU 4(T)).</title>
        <authorList>
            <person name="Copeland A."/>
            <person name="Zhang X."/>
            <person name="Misra M."/>
            <person name="Lapidus A."/>
            <person name="Nolan M."/>
            <person name="Lucas S."/>
            <person name="Deshpande S."/>
            <person name="Cheng J.F."/>
            <person name="Tapia R."/>
            <person name="Goodwin L.A."/>
            <person name="Pitluck S."/>
            <person name="Liolios K."/>
            <person name="Pagani I."/>
            <person name="Ivanova N."/>
            <person name="Mikhailova N."/>
            <person name="Pati A."/>
            <person name="Chen A."/>
            <person name="Palaniappan K."/>
            <person name="Land M."/>
            <person name="Hauser L."/>
            <person name="Pan C."/>
            <person name="Jeffries C.D."/>
            <person name="Detter J.C."/>
            <person name="Brambilla E.M."/>
            <person name="Rohde M."/>
            <person name="Djao O.D."/>
            <person name="Goker M."/>
            <person name="Sikorski J."/>
            <person name="Tindall B.J."/>
            <person name="Woyke T."/>
            <person name="Bristow J."/>
            <person name="Eisen J.A."/>
            <person name="Markowitz V."/>
            <person name="Hugenholtz P."/>
            <person name="Kyrpides N.C."/>
            <person name="Klenk H.P."/>
            <person name="Mavromatis K."/>
        </authorList>
    </citation>
    <scope>NUCLEOTIDE SEQUENCE [LARGE SCALE GENOMIC DNA]</scope>
    <source>
        <strain evidence="2">ATCC 29530 / DSM 19594 / LMG 11500 / NCIMB 11436 / LSU 4</strain>
    </source>
</reference>
<proteinExistence type="predicted"/>
<evidence type="ECO:0000313" key="2">
    <source>
        <dbReference type="Proteomes" id="UP000000493"/>
    </source>
</evidence>
<keyword evidence="1" id="KW-0614">Plasmid</keyword>
<name>A0A7U3ZRQ0_RUNSL</name>
<sequence>MQEELSWGNPYPYQVDPQDSSFIFSSDSGVNFFVYLADGSYYFPKYPALEGNVKTFGFDLRKPVTAEQGYDPRVKDTVTAILKDILVNNKDLGLVYVCSTKDNRHAGRSHLFAKWFGEAQANEAHADPEKRLHLSFMSIEIKGDTDQDTVFAGCIVRSDSQFCKLLMHACANFNTDLDDKTFSVEE</sequence>
<evidence type="ECO:0000313" key="1">
    <source>
        <dbReference type="EMBL" id="AEI52146.1"/>
    </source>
</evidence>
<dbReference type="Pfam" id="PF19666">
    <property type="entry name" value="DUF6169"/>
    <property type="match status" value="1"/>
</dbReference>
<dbReference type="AlphaFoldDB" id="A0A7U3ZRQ0"/>
<organism evidence="1 2">
    <name type="scientific">Runella slithyformis (strain ATCC 29530 / DSM 19594 / LMG 11500 / NCIMB 11436 / LSU 4)</name>
    <dbReference type="NCBI Taxonomy" id="761193"/>
    <lineage>
        <taxon>Bacteria</taxon>
        <taxon>Pseudomonadati</taxon>
        <taxon>Bacteroidota</taxon>
        <taxon>Cytophagia</taxon>
        <taxon>Cytophagales</taxon>
        <taxon>Spirosomataceae</taxon>
        <taxon>Runella</taxon>
    </lineage>
</organism>
<reference evidence="2" key="1">
    <citation type="submission" date="2011-06" db="EMBL/GenBank/DDBJ databases">
        <title>The complete genome of plasmid 3 of Runella slithyformis DSM 19594.</title>
        <authorList>
            <consortium name="US DOE Joint Genome Institute (JGI-PGF)"/>
            <person name="Lucas S."/>
            <person name="Han J."/>
            <person name="Lapidus A."/>
            <person name="Bruce D."/>
            <person name="Goodwin L."/>
            <person name="Pitluck S."/>
            <person name="Peters L."/>
            <person name="Kyrpides N."/>
            <person name="Mavromatis K."/>
            <person name="Ivanova N."/>
            <person name="Ovchinnikova G."/>
            <person name="Zhang X."/>
            <person name="Misra M."/>
            <person name="Detter J.C."/>
            <person name="Tapia R."/>
            <person name="Han C."/>
            <person name="Land M."/>
            <person name="Hauser L."/>
            <person name="Markowitz V."/>
            <person name="Cheng J.-F."/>
            <person name="Hugenholtz P."/>
            <person name="Woyke T."/>
            <person name="Wu D."/>
            <person name="Tindall B."/>
            <person name="Faehrich R."/>
            <person name="Brambilla E."/>
            <person name="Klenk H.-P."/>
            <person name="Eisen J.A."/>
        </authorList>
    </citation>
    <scope>NUCLEOTIDE SEQUENCE [LARGE SCALE GENOMIC DNA]</scope>
    <source>
        <strain evidence="2">ATCC 29530 / DSM 19594 / LMG 11500 / NCIMB 11436 / LSU 4</strain>
        <plasmid evidence="2">pRUNSL03</plasmid>
    </source>
</reference>
<gene>
    <name evidence="1" type="ordered locus">Runsl_5849</name>
</gene>